<reference evidence="4" key="1">
    <citation type="submission" date="2016-10" db="EMBL/GenBank/DDBJ databases">
        <authorList>
            <person name="Varghese N."/>
            <person name="Submissions S."/>
        </authorList>
    </citation>
    <scope>NUCLEOTIDE SEQUENCE [LARGE SCALE GENOMIC DNA]</scope>
    <source>
        <strain evidence="4">DSM 17038</strain>
    </source>
</reference>
<name>A0A1I2WRU7_9FIRM</name>
<feature type="domain" description="DUF1468" evidence="2">
    <location>
        <begin position="10"/>
        <end position="149"/>
    </location>
</feature>
<feature type="transmembrane region" description="Helical" evidence="1">
    <location>
        <begin position="42"/>
        <end position="60"/>
    </location>
</feature>
<dbReference type="RefSeq" id="WP_165613589.1">
    <property type="nucleotide sequence ID" value="NZ_FOOX01000014.1"/>
</dbReference>
<gene>
    <name evidence="3" type="ORF">SAMN05660649_03571</name>
</gene>
<dbReference type="STRING" id="341036.SAMN05660649_03571"/>
<sequence length="154" mass="17183">MKTAEKIFLIALIIIGVTLFWGSEGMNTIFQEPLTSEVYGELLSGLLIVLCLIKLIMLQIKKQDSETKEDVAVNNMRIIIIQAVLMILYTIGITTIGYFVTTFIYLLIMLILLTDTAKTKTAIIKFTLGSAAFTAALYALFTVFNVFLPKSLLF</sequence>
<evidence type="ECO:0000313" key="4">
    <source>
        <dbReference type="Proteomes" id="UP000199337"/>
    </source>
</evidence>
<evidence type="ECO:0000313" key="3">
    <source>
        <dbReference type="EMBL" id="SFH03086.1"/>
    </source>
</evidence>
<keyword evidence="4" id="KW-1185">Reference proteome</keyword>
<protein>
    <submittedName>
        <fullName evidence="3">Tripartite tricarboxylate transporter TctB family protein</fullName>
    </submittedName>
</protein>
<feature type="transmembrane region" description="Helical" evidence="1">
    <location>
        <begin position="72"/>
        <end position="90"/>
    </location>
</feature>
<accession>A0A1I2WRU7</accession>
<dbReference type="Pfam" id="PF07331">
    <property type="entry name" value="TctB"/>
    <property type="match status" value="1"/>
</dbReference>
<proteinExistence type="predicted"/>
<dbReference type="InterPro" id="IPR009936">
    <property type="entry name" value="DUF1468"/>
</dbReference>
<organism evidence="3 4">
    <name type="scientific">Desulfotruncus arcticus DSM 17038</name>
    <dbReference type="NCBI Taxonomy" id="1121424"/>
    <lineage>
        <taxon>Bacteria</taxon>
        <taxon>Bacillati</taxon>
        <taxon>Bacillota</taxon>
        <taxon>Clostridia</taxon>
        <taxon>Eubacteriales</taxon>
        <taxon>Desulfallaceae</taxon>
        <taxon>Desulfotruncus</taxon>
    </lineage>
</organism>
<keyword evidence="1" id="KW-0472">Membrane</keyword>
<dbReference type="Proteomes" id="UP000199337">
    <property type="component" value="Unassembled WGS sequence"/>
</dbReference>
<keyword evidence="1" id="KW-0812">Transmembrane</keyword>
<dbReference type="AlphaFoldDB" id="A0A1I2WRU7"/>
<dbReference type="EMBL" id="FOOX01000014">
    <property type="protein sequence ID" value="SFH03086.1"/>
    <property type="molecule type" value="Genomic_DNA"/>
</dbReference>
<feature type="transmembrane region" description="Helical" evidence="1">
    <location>
        <begin position="7"/>
        <end position="22"/>
    </location>
</feature>
<evidence type="ECO:0000256" key="1">
    <source>
        <dbReference type="SAM" id="Phobius"/>
    </source>
</evidence>
<keyword evidence="1" id="KW-1133">Transmembrane helix</keyword>
<feature type="transmembrane region" description="Helical" evidence="1">
    <location>
        <begin position="126"/>
        <end position="148"/>
    </location>
</feature>
<evidence type="ECO:0000259" key="2">
    <source>
        <dbReference type="Pfam" id="PF07331"/>
    </source>
</evidence>